<feature type="domain" description="HTH cro/C1-type" evidence="2">
    <location>
        <begin position="12"/>
        <end position="66"/>
    </location>
</feature>
<dbReference type="Pfam" id="PF01381">
    <property type="entry name" value="HTH_3"/>
    <property type="match status" value="1"/>
</dbReference>
<dbReference type="RefSeq" id="WP_072772529.1">
    <property type="nucleotide sequence ID" value="NZ_FRDN01000006.1"/>
</dbReference>
<dbReference type="AlphaFoldDB" id="A0A1M7TIQ1"/>
<dbReference type="Gene3D" id="1.10.260.40">
    <property type="entry name" value="lambda repressor-like DNA-binding domains"/>
    <property type="match status" value="1"/>
</dbReference>
<dbReference type="GO" id="GO:0003677">
    <property type="term" value="F:DNA binding"/>
    <property type="evidence" value="ECO:0007669"/>
    <property type="project" value="UniProtKB-KW"/>
</dbReference>
<keyword evidence="4" id="KW-1185">Reference proteome</keyword>
<reference evidence="4" key="1">
    <citation type="submission" date="2016-12" db="EMBL/GenBank/DDBJ databases">
        <authorList>
            <person name="Varghese N."/>
            <person name="Submissions S."/>
        </authorList>
    </citation>
    <scope>NUCLEOTIDE SEQUENCE [LARGE SCALE GENOMIC DNA]</scope>
    <source>
        <strain evidence="4">DSM 11544</strain>
    </source>
</reference>
<organism evidence="3 4">
    <name type="scientific">Desulfitobacterium chlororespirans DSM 11544</name>
    <dbReference type="NCBI Taxonomy" id="1121395"/>
    <lineage>
        <taxon>Bacteria</taxon>
        <taxon>Bacillati</taxon>
        <taxon>Bacillota</taxon>
        <taxon>Clostridia</taxon>
        <taxon>Eubacteriales</taxon>
        <taxon>Desulfitobacteriaceae</taxon>
        <taxon>Desulfitobacterium</taxon>
    </lineage>
</organism>
<dbReference type="SUPFAM" id="SSF47413">
    <property type="entry name" value="lambda repressor-like DNA-binding domains"/>
    <property type="match status" value="1"/>
</dbReference>
<accession>A0A1M7TIQ1</accession>
<evidence type="ECO:0000259" key="2">
    <source>
        <dbReference type="PROSITE" id="PS50943"/>
    </source>
</evidence>
<protein>
    <submittedName>
        <fullName evidence="3">DNA-binding transcriptional regulator, XRE-family HTH domain</fullName>
    </submittedName>
</protein>
<dbReference type="CDD" id="cd00093">
    <property type="entry name" value="HTH_XRE"/>
    <property type="match status" value="1"/>
</dbReference>
<dbReference type="Proteomes" id="UP000184010">
    <property type="component" value="Unassembled WGS sequence"/>
</dbReference>
<evidence type="ECO:0000313" key="4">
    <source>
        <dbReference type="Proteomes" id="UP000184010"/>
    </source>
</evidence>
<dbReference type="STRING" id="1121395.SAMN02745215_02081"/>
<evidence type="ECO:0000313" key="3">
    <source>
        <dbReference type="EMBL" id="SHN70478.1"/>
    </source>
</evidence>
<proteinExistence type="predicted"/>
<dbReference type="PANTHER" id="PTHR46558:SF4">
    <property type="entry name" value="DNA-BIDING PHAGE PROTEIN"/>
    <property type="match status" value="1"/>
</dbReference>
<name>A0A1M7TIQ1_9FIRM</name>
<dbReference type="InterPro" id="IPR010982">
    <property type="entry name" value="Lambda_DNA-bd_dom_sf"/>
</dbReference>
<keyword evidence="1 3" id="KW-0238">DNA-binding</keyword>
<dbReference type="SMART" id="SM00530">
    <property type="entry name" value="HTH_XRE"/>
    <property type="match status" value="1"/>
</dbReference>
<dbReference type="PANTHER" id="PTHR46558">
    <property type="entry name" value="TRACRIPTIONAL REGULATORY PROTEIN-RELATED-RELATED"/>
    <property type="match status" value="1"/>
</dbReference>
<sequence length="122" mass="14082">MELDPKRLGRAIKNARLENNLTQEELAERVDIATVHVKQLEAGSRKPSVDVLYKLARFLNFSVDAVFFPERTNGWELQRKIELSLNNSSTHELQVIYTTLIELRRVLSSLQAQEARPPERPE</sequence>
<dbReference type="EMBL" id="FRDN01000006">
    <property type="protein sequence ID" value="SHN70478.1"/>
    <property type="molecule type" value="Genomic_DNA"/>
</dbReference>
<evidence type="ECO:0000256" key="1">
    <source>
        <dbReference type="ARBA" id="ARBA00023125"/>
    </source>
</evidence>
<gene>
    <name evidence="3" type="ORF">SAMN02745215_02081</name>
</gene>
<dbReference type="InterPro" id="IPR001387">
    <property type="entry name" value="Cro/C1-type_HTH"/>
</dbReference>
<dbReference type="PROSITE" id="PS50943">
    <property type="entry name" value="HTH_CROC1"/>
    <property type="match status" value="1"/>
</dbReference>